<evidence type="ECO:0000313" key="2">
    <source>
        <dbReference type="EMBL" id="CAL6094902.1"/>
    </source>
</evidence>
<accession>A0AA86TNG2</accession>
<reference evidence="2 3" key="2">
    <citation type="submission" date="2024-07" db="EMBL/GenBank/DDBJ databases">
        <authorList>
            <person name="Akdeniz Z."/>
        </authorList>
    </citation>
    <scope>NUCLEOTIDE SEQUENCE [LARGE SCALE GENOMIC DNA]</scope>
</reference>
<sequence>MPSIQSFHRYADSQSNGLNNNRCLVFNLGRSGFFFLRTDHHNEFIYLIIFSFGFQAIIQNQLLAETLEVNFLFRRNHVTISFKSFQRFHFEIANYLYTFVNKTTPFKHFCQFFHPIYEKHHLEHQIYQVMKYNWDCLNYGHSTILGSDFTSNFESNDCSSDADVTKIDHRNIIVMINMEPKFPIAIRLLF</sequence>
<protein>
    <submittedName>
        <fullName evidence="2">Hypothetical_protein</fullName>
    </submittedName>
</protein>
<dbReference type="Proteomes" id="UP001642409">
    <property type="component" value="Unassembled WGS sequence"/>
</dbReference>
<comment type="caution">
    <text evidence="1">The sequence shown here is derived from an EMBL/GenBank/DDBJ whole genome shotgun (WGS) entry which is preliminary data.</text>
</comment>
<keyword evidence="3" id="KW-1185">Reference proteome</keyword>
<dbReference type="EMBL" id="CAXDID020000471">
    <property type="protein sequence ID" value="CAL6094902.1"/>
    <property type="molecule type" value="Genomic_DNA"/>
</dbReference>
<reference evidence="1" key="1">
    <citation type="submission" date="2023-06" db="EMBL/GenBank/DDBJ databases">
        <authorList>
            <person name="Kurt Z."/>
        </authorList>
    </citation>
    <scope>NUCLEOTIDE SEQUENCE</scope>
</reference>
<evidence type="ECO:0000313" key="1">
    <source>
        <dbReference type="EMBL" id="CAI9921072.1"/>
    </source>
</evidence>
<organism evidence="1">
    <name type="scientific">Hexamita inflata</name>
    <dbReference type="NCBI Taxonomy" id="28002"/>
    <lineage>
        <taxon>Eukaryota</taxon>
        <taxon>Metamonada</taxon>
        <taxon>Diplomonadida</taxon>
        <taxon>Hexamitidae</taxon>
        <taxon>Hexamitinae</taxon>
        <taxon>Hexamita</taxon>
    </lineage>
</organism>
<gene>
    <name evidence="2" type="ORF">HINF_LOCUS67690</name>
    <name evidence="1" type="ORF">HINF_LOCUS8717</name>
</gene>
<name>A0AA86TNG2_9EUKA</name>
<proteinExistence type="predicted"/>
<dbReference type="AlphaFoldDB" id="A0AA86TNG2"/>
<evidence type="ECO:0000313" key="3">
    <source>
        <dbReference type="Proteomes" id="UP001642409"/>
    </source>
</evidence>
<dbReference type="EMBL" id="CATOUU010000213">
    <property type="protein sequence ID" value="CAI9921072.1"/>
    <property type="molecule type" value="Genomic_DNA"/>
</dbReference>